<evidence type="ECO:0000256" key="1">
    <source>
        <dbReference type="ARBA" id="ARBA00002378"/>
    </source>
</evidence>
<evidence type="ECO:0000313" key="12">
    <source>
        <dbReference type="Proteomes" id="UP000295706"/>
    </source>
</evidence>
<keyword evidence="10" id="KW-0520">NAD</keyword>
<dbReference type="FunFam" id="1.10.287.3510:FF:000001">
    <property type="entry name" value="NADH-quinone oxidoreductase subunit K"/>
    <property type="match status" value="1"/>
</dbReference>
<dbReference type="AlphaFoldDB" id="A0A4R4KLK6"/>
<evidence type="ECO:0000256" key="2">
    <source>
        <dbReference type="ARBA" id="ARBA00004141"/>
    </source>
</evidence>
<evidence type="ECO:0000256" key="3">
    <source>
        <dbReference type="ARBA" id="ARBA00010519"/>
    </source>
</evidence>
<dbReference type="RefSeq" id="WP_132113975.1">
    <property type="nucleotide sequence ID" value="NZ_SMJU01000001.1"/>
</dbReference>
<dbReference type="EMBL" id="SMJU01000001">
    <property type="protein sequence ID" value="TDB69158.1"/>
    <property type="molecule type" value="Genomic_DNA"/>
</dbReference>
<protein>
    <recommendedName>
        <fullName evidence="10">NADH-quinone oxidoreductase subunit K</fullName>
        <ecNumber evidence="10">7.1.1.-</ecNumber>
    </recommendedName>
    <alternativeName>
        <fullName evidence="10">NADH dehydrogenase I subunit K</fullName>
    </alternativeName>
    <alternativeName>
        <fullName evidence="10">NDH-1 subunit K</fullName>
    </alternativeName>
</protein>
<keyword evidence="9 10" id="KW-0472">Membrane</keyword>
<reference evidence="11 12" key="1">
    <citation type="submission" date="2019-02" db="EMBL/GenBank/DDBJ databases">
        <title>Arundinibacter roseus gen. nov., sp. nov., a new member of the family Cytophagaceae.</title>
        <authorList>
            <person name="Szuroczki S."/>
            <person name="Khayer B."/>
            <person name="Sproer C."/>
            <person name="Toumi M."/>
            <person name="Szabo A."/>
            <person name="Felfoldi T."/>
            <person name="Schumann P."/>
            <person name="Toth E."/>
        </authorList>
    </citation>
    <scope>NUCLEOTIDE SEQUENCE [LARGE SCALE GENOMIC DNA]</scope>
    <source>
        <strain evidence="11 12">DMA-k-7a</strain>
    </source>
</reference>
<evidence type="ECO:0000313" key="11">
    <source>
        <dbReference type="EMBL" id="TDB69158.1"/>
    </source>
</evidence>
<dbReference type="InterPro" id="IPR001133">
    <property type="entry name" value="NADH_UbQ_OxRdtase_chain4L/K"/>
</dbReference>
<dbReference type="HAMAP" id="MF_01456">
    <property type="entry name" value="NDH1_NuoK"/>
    <property type="match status" value="1"/>
</dbReference>
<keyword evidence="6 10" id="KW-0874">Quinone</keyword>
<evidence type="ECO:0000256" key="8">
    <source>
        <dbReference type="ARBA" id="ARBA00022989"/>
    </source>
</evidence>
<evidence type="ECO:0000256" key="4">
    <source>
        <dbReference type="ARBA" id="ARBA00022448"/>
    </source>
</evidence>
<dbReference type="Gene3D" id="1.10.287.3510">
    <property type="match status" value="1"/>
</dbReference>
<keyword evidence="10" id="KW-1003">Cell membrane</keyword>
<evidence type="ECO:0000256" key="10">
    <source>
        <dbReference type="HAMAP-Rule" id="MF_01456"/>
    </source>
</evidence>
<proteinExistence type="inferred from homology"/>
<dbReference type="GO" id="GO:0050136">
    <property type="term" value="F:NADH dehydrogenase (quinone) (non-electrogenic) activity"/>
    <property type="evidence" value="ECO:0007669"/>
    <property type="project" value="UniProtKB-UniRule"/>
</dbReference>
<name>A0A4R4KLK6_9BACT</name>
<evidence type="ECO:0000256" key="9">
    <source>
        <dbReference type="ARBA" id="ARBA00023136"/>
    </source>
</evidence>
<accession>A0A4R4KLK6</accession>
<dbReference type="PANTHER" id="PTHR11434">
    <property type="entry name" value="NADH-UBIQUINONE OXIDOREDUCTASE SUBUNIT ND4L"/>
    <property type="match status" value="1"/>
</dbReference>
<comment type="function">
    <text evidence="10">NDH-1 shuttles electrons from NADH, via FMN and iron-sulfur (Fe-S) centers, to quinones in the respiratory chain. The immediate electron acceptor for the enzyme in this species is believed to be a menaquinone. Couples the redox reaction to proton translocation (for every two electrons transferred, four hydrogen ions are translocated across the cytoplasmic membrane), and thus conserves the redox energy in a proton gradient.</text>
</comment>
<sequence>MQTPIPLFHFLIVAAALFSIGLAVAVTKRSVIGILIGLELMLNAVNLNLIAFSRYDPVLLRGQLFALFVIVVAAAEVTVALALVLRVYHHYGSIDPDEMNQLKH</sequence>
<dbReference type="EC" id="7.1.1.-" evidence="10"/>
<comment type="similarity">
    <text evidence="3 10">Belongs to the complex I subunit 4L family.</text>
</comment>
<gene>
    <name evidence="10 11" type="primary">nuoK</name>
    <name evidence="11" type="ORF">EZE20_02140</name>
</gene>
<comment type="caution">
    <text evidence="11">The sequence shown here is derived from an EMBL/GenBank/DDBJ whole genome shotgun (WGS) entry which is preliminary data.</text>
</comment>
<keyword evidence="12" id="KW-1185">Reference proteome</keyword>
<keyword evidence="8 10" id="KW-1133">Transmembrane helix</keyword>
<feature type="transmembrane region" description="Helical" evidence="10">
    <location>
        <begin position="32"/>
        <end position="52"/>
    </location>
</feature>
<comment type="subunit">
    <text evidence="10">NDH-1 is composed of 14 different subunits. Subunits NuoA, H, J, K, L, M, N constitute the membrane sector of the complex.</text>
</comment>
<dbReference type="OrthoDB" id="9810120at2"/>
<feature type="transmembrane region" description="Helical" evidence="10">
    <location>
        <begin position="64"/>
        <end position="88"/>
    </location>
</feature>
<dbReference type="GO" id="GO:0005886">
    <property type="term" value="C:plasma membrane"/>
    <property type="evidence" value="ECO:0007669"/>
    <property type="project" value="UniProtKB-SubCell"/>
</dbReference>
<keyword evidence="5 10" id="KW-0812">Transmembrane</keyword>
<dbReference type="Pfam" id="PF00420">
    <property type="entry name" value="Oxidored_q2"/>
    <property type="match status" value="1"/>
</dbReference>
<comment type="function">
    <text evidence="1">NDH-1 shuttles electrons from NADH, via FMN and iron-sulfur (Fe-S) centers, to quinones in the respiratory chain. The immediate electron acceptor for the enzyme in this species is believed to be ubiquinone. Couples the redox reaction to proton translocation (for every two electrons transferred, four hydrogen ions are translocated across the cytoplasmic membrane), and thus conserves the redox energy in a proton gradient.</text>
</comment>
<dbReference type="NCBIfam" id="NF004320">
    <property type="entry name" value="PRK05715.1-2"/>
    <property type="match status" value="1"/>
</dbReference>
<dbReference type="GO" id="GO:0048038">
    <property type="term" value="F:quinone binding"/>
    <property type="evidence" value="ECO:0007669"/>
    <property type="project" value="UniProtKB-KW"/>
</dbReference>
<feature type="transmembrane region" description="Helical" evidence="10">
    <location>
        <begin position="7"/>
        <end position="26"/>
    </location>
</feature>
<comment type="subcellular location">
    <subcellularLocation>
        <location evidence="10">Cell membrane</location>
        <topology evidence="10">Multi-pass membrane protein</topology>
    </subcellularLocation>
    <subcellularLocation>
        <location evidence="2">Membrane</location>
        <topology evidence="2">Multi-pass membrane protein</topology>
    </subcellularLocation>
</comment>
<dbReference type="GO" id="GO:0030964">
    <property type="term" value="C:NADH dehydrogenase complex"/>
    <property type="evidence" value="ECO:0007669"/>
    <property type="project" value="TreeGrafter"/>
</dbReference>
<organism evidence="11 12">
    <name type="scientific">Arundinibacter roseus</name>
    <dbReference type="NCBI Taxonomy" id="2070510"/>
    <lineage>
        <taxon>Bacteria</taxon>
        <taxon>Pseudomonadati</taxon>
        <taxon>Bacteroidota</taxon>
        <taxon>Cytophagia</taxon>
        <taxon>Cytophagales</taxon>
        <taxon>Spirosomataceae</taxon>
        <taxon>Arundinibacter</taxon>
    </lineage>
</organism>
<keyword evidence="4 10" id="KW-0813">Transport</keyword>
<evidence type="ECO:0000256" key="5">
    <source>
        <dbReference type="ARBA" id="ARBA00022692"/>
    </source>
</evidence>
<comment type="catalytic activity">
    <reaction evidence="10">
        <text>a quinone + NADH + 5 H(+)(in) = a quinol + NAD(+) + 4 H(+)(out)</text>
        <dbReference type="Rhea" id="RHEA:57888"/>
        <dbReference type="ChEBI" id="CHEBI:15378"/>
        <dbReference type="ChEBI" id="CHEBI:24646"/>
        <dbReference type="ChEBI" id="CHEBI:57540"/>
        <dbReference type="ChEBI" id="CHEBI:57945"/>
        <dbReference type="ChEBI" id="CHEBI:132124"/>
    </reaction>
</comment>
<evidence type="ECO:0000256" key="6">
    <source>
        <dbReference type="ARBA" id="ARBA00022719"/>
    </source>
</evidence>
<evidence type="ECO:0000256" key="7">
    <source>
        <dbReference type="ARBA" id="ARBA00022967"/>
    </source>
</evidence>
<dbReference type="InterPro" id="IPR039428">
    <property type="entry name" value="NUOK/Mnh_C1-like"/>
</dbReference>
<dbReference type="PANTHER" id="PTHR11434:SF16">
    <property type="entry name" value="NADH-UBIQUINONE OXIDOREDUCTASE CHAIN 4L"/>
    <property type="match status" value="1"/>
</dbReference>
<keyword evidence="11" id="KW-0560">Oxidoreductase</keyword>
<dbReference type="Proteomes" id="UP000295706">
    <property type="component" value="Unassembled WGS sequence"/>
</dbReference>
<dbReference type="GO" id="GO:0042773">
    <property type="term" value="P:ATP synthesis coupled electron transport"/>
    <property type="evidence" value="ECO:0007669"/>
    <property type="project" value="InterPro"/>
</dbReference>
<keyword evidence="7 10" id="KW-1278">Translocase</keyword>